<dbReference type="SMART" id="SM00267">
    <property type="entry name" value="GGDEF"/>
    <property type="match status" value="1"/>
</dbReference>
<dbReference type="PROSITE" id="PS50887">
    <property type="entry name" value="GGDEF"/>
    <property type="match status" value="1"/>
</dbReference>
<evidence type="ECO:0000259" key="3">
    <source>
        <dbReference type="PROSITE" id="PS50883"/>
    </source>
</evidence>
<dbReference type="CDD" id="cd00130">
    <property type="entry name" value="PAS"/>
    <property type="match status" value="1"/>
</dbReference>
<protein>
    <submittedName>
        <fullName evidence="6">Diguanylate cyclase/phosphodiesterase with PAS/PAC sensor(S)</fullName>
    </submittedName>
</protein>
<dbReference type="InterPro" id="IPR013655">
    <property type="entry name" value="PAS_fold_3"/>
</dbReference>
<dbReference type="EMBL" id="QNSA01000005">
    <property type="protein sequence ID" value="RBP74152.1"/>
    <property type="molecule type" value="Genomic_DNA"/>
</dbReference>
<reference evidence="6 7" key="1">
    <citation type="submission" date="2018-07" db="EMBL/GenBank/DDBJ databases">
        <title>Freshwater and sediment microbial communities from various areas in North America, analyzing microbe dynamics in response to fracking.</title>
        <authorList>
            <person name="Lamendella R."/>
        </authorList>
    </citation>
    <scope>NUCLEOTIDE SEQUENCE [LARGE SCALE GENOMIC DNA]</scope>
    <source>
        <strain evidence="6 7">114E</strain>
        <strain evidence="5 8">114E_o</strain>
    </source>
</reference>
<dbReference type="Proteomes" id="UP000252795">
    <property type="component" value="Unassembled WGS sequence"/>
</dbReference>
<keyword evidence="8" id="KW-1185">Reference proteome</keyword>
<dbReference type="InterPro" id="IPR029787">
    <property type="entry name" value="Nucleotide_cyclase"/>
</dbReference>
<evidence type="ECO:0000313" key="5">
    <source>
        <dbReference type="EMBL" id="RBP74152.1"/>
    </source>
</evidence>
<dbReference type="Gene3D" id="3.20.20.450">
    <property type="entry name" value="EAL domain"/>
    <property type="match status" value="1"/>
</dbReference>
<evidence type="ECO:0000313" key="8">
    <source>
        <dbReference type="Proteomes" id="UP000253065"/>
    </source>
</evidence>
<comment type="cofactor">
    <cofactor evidence="1">
        <name>Mg(2+)</name>
        <dbReference type="ChEBI" id="CHEBI:18420"/>
    </cofactor>
</comment>
<dbReference type="PROSITE" id="PS50112">
    <property type="entry name" value="PAS"/>
    <property type="match status" value="1"/>
</dbReference>
<dbReference type="FunFam" id="3.30.70.270:FF:000001">
    <property type="entry name" value="Diguanylate cyclase domain protein"/>
    <property type="match status" value="1"/>
</dbReference>
<feature type="domain" description="EAL" evidence="3">
    <location>
        <begin position="318"/>
        <end position="572"/>
    </location>
</feature>
<dbReference type="EMBL" id="QPJB01000005">
    <property type="protein sequence ID" value="RCW34901.1"/>
    <property type="molecule type" value="Genomic_DNA"/>
</dbReference>
<feature type="domain" description="PAS" evidence="2">
    <location>
        <begin position="17"/>
        <end position="72"/>
    </location>
</feature>
<evidence type="ECO:0000313" key="7">
    <source>
        <dbReference type="Proteomes" id="UP000252795"/>
    </source>
</evidence>
<gene>
    <name evidence="6" type="ORF">DET51_105280</name>
    <name evidence="5" type="ORF">DET64_105281</name>
</gene>
<dbReference type="InterPro" id="IPR052155">
    <property type="entry name" value="Biofilm_reg_signaling"/>
</dbReference>
<organism evidence="6 7">
    <name type="scientific">Marinobacter nauticus</name>
    <name type="common">Marinobacter hydrocarbonoclasticus</name>
    <name type="synonym">Marinobacter aquaeolei</name>
    <dbReference type="NCBI Taxonomy" id="2743"/>
    <lineage>
        <taxon>Bacteria</taxon>
        <taxon>Pseudomonadati</taxon>
        <taxon>Pseudomonadota</taxon>
        <taxon>Gammaproteobacteria</taxon>
        <taxon>Pseudomonadales</taxon>
        <taxon>Marinobacteraceae</taxon>
        <taxon>Marinobacter</taxon>
    </lineage>
</organism>
<dbReference type="SUPFAM" id="SSF55785">
    <property type="entry name" value="PYP-like sensor domain (PAS domain)"/>
    <property type="match status" value="1"/>
</dbReference>
<dbReference type="Gene3D" id="3.30.70.270">
    <property type="match status" value="1"/>
</dbReference>
<dbReference type="Proteomes" id="UP000253065">
    <property type="component" value="Unassembled WGS sequence"/>
</dbReference>
<dbReference type="PANTHER" id="PTHR44757">
    <property type="entry name" value="DIGUANYLATE CYCLASE DGCP"/>
    <property type="match status" value="1"/>
</dbReference>
<evidence type="ECO:0000259" key="4">
    <source>
        <dbReference type="PROSITE" id="PS50887"/>
    </source>
</evidence>
<accession>A0A368V7A6</accession>
<dbReference type="InterPro" id="IPR035919">
    <property type="entry name" value="EAL_sf"/>
</dbReference>
<dbReference type="NCBIfam" id="TIGR00229">
    <property type="entry name" value="sensory_box"/>
    <property type="match status" value="1"/>
</dbReference>
<comment type="caution">
    <text evidence="6">The sequence shown here is derived from an EMBL/GenBank/DDBJ whole genome shotgun (WGS) entry which is preliminary data.</text>
</comment>
<dbReference type="SUPFAM" id="SSF141868">
    <property type="entry name" value="EAL domain-like"/>
    <property type="match status" value="1"/>
</dbReference>
<dbReference type="AlphaFoldDB" id="A0A368V7A6"/>
<dbReference type="Pfam" id="PF00563">
    <property type="entry name" value="EAL"/>
    <property type="match status" value="1"/>
</dbReference>
<dbReference type="InterPro" id="IPR000014">
    <property type="entry name" value="PAS"/>
</dbReference>
<dbReference type="PROSITE" id="PS50883">
    <property type="entry name" value="EAL"/>
    <property type="match status" value="1"/>
</dbReference>
<evidence type="ECO:0000313" key="6">
    <source>
        <dbReference type="EMBL" id="RCW34901.1"/>
    </source>
</evidence>
<dbReference type="Gene3D" id="3.30.450.20">
    <property type="entry name" value="PAS domain"/>
    <property type="match status" value="1"/>
</dbReference>
<name>A0A368V7A6_MARNT</name>
<dbReference type="GO" id="GO:0003824">
    <property type="term" value="F:catalytic activity"/>
    <property type="evidence" value="ECO:0007669"/>
    <property type="project" value="UniProtKB-ARBA"/>
</dbReference>
<dbReference type="InterPro" id="IPR043128">
    <property type="entry name" value="Rev_trsase/Diguanyl_cyclase"/>
</dbReference>
<evidence type="ECO:0000259" key="2">
    <source>
        <dbReference type="PROSITE" id="PS50112"/>
    </source>
</evidence>
<dbReference type="SMART" id="SM00091">
    <property type="entry name" value="PAS"/>
    <property type="match status" value="1"/>
</dbReference>
<feature type="domain" description="GGDEF" evidence="4">
    <location>
        <begin position="176"/>
        <end position="309"/>
    </location>
</feature>
<evidence type="ECO:0000256" key="1">
    <source>
        <dbReference type="ARBA" id="ARBA00001946"/>
    </source>
</evidence>
<dbReference type="CDD" id="cd01949">
    <property type="entry name" value="GGDEF"/>
    <property type="match status" value="1"/>
</dbReference>
<dbReference type="Pfam" id="PF00990">
    <property type="entry name" value="GGDEF"/>
    <property type="match status" value="1"/>
</dbReference>
<dbReference type="SUPFAM" id="SSF55073">
    <property type="entry name" value="Nucleotide cyclase"/>
    <property type="match status" value="1"/>
</dbReference>
<dbReference type="CDD" id="cd01948">
    <property type="entry name" value="EAL"/>
    <property type="match status" value="1"/>
</dbReference>
<dbReference type="InterPro" id="IPR001633">
    <property type="entry name" value="EAL_dom"/>
</dbReference>
<dbReference type="InterPro" id="IPR035965">
    <property type="entry name" value="PAS-like_dom_sf"/>
</dbReference>
<dbReference type="NCBIfam" id="TIGR00254">
    <property type="entry name" value="GGDEF"/>
    <property type="match status" value="1"/>
</dbReference>
<dbReference type="InterPro" id="IPR000160">
    <property type="entry name" value="GGDEF_dom"/>
</dbReference>
<sequence length="575" mass="64334">MDNKKGRSSSPSQSEQSEQKFHELIESLPMVAVQGYDRNRRVIYWNEASTRLYGYSRNEAQGERLEDLIIPEAMREAVIEAHTNWLDHNISIPAEELALKHKDGHLVPVYSSHVMIKQDTGECEMFCIDISLEEQTQAKAELVRRASFDDLTGLPNRRLMESELESRLAEADRCSREVAVIFMDLDNFKLINDTLGHYQGDSLLKSVADTLKQELRHSDLLCRFGGDEFVLLLFDFHGPEGIHELLQRLVKALESKVQLHGDCYQVSASFGVSLYPHNGGTAAELMGNADAAMYRAKEIGKNTVCFYTSDINDRLVKYQQITALLRQALTNGGLELYYQPQIDLRTGGTTSCEALLRCFDKASNLVSPATFIPVAEKSGLINRIGDWVIDAACKQLKAWQGTELAGVRIDVNLSGRQLTNPHLADQILETIKHYGLKPEQLGVELTENEVFGSEEDQTRQLERLKAAGLHISIDDFGTGYSSLVYLRKLPVCSIKIDRSFLHYAMENESDMAIMKAMVTVGQSLGLSILVEGVETEQQAKLIRDLGCDFAQGFLYAKPMPAKAAEAFMKPLASRS</sequence>
<dbReference type="PANTHER" id="PTHR44757:SF2">
    <property type="entry name" value="BIOFILM ARCHITECTURE MAINTENANCE PROTEIN MBAA"/>
    <property type="match status" value="1"/>
</dbReference>
<proteinExistence type="predicted"/>
<dbReference type="SMART" id="SM00052">
    <property type="entry name" value="EAL"/>
    <property type="match status" value="1"/>
</dbReference>
<dbReference type="RefSeq" id="WP_113879756.1">
    <property type="nucleotide sequence ID" value="NZ_QNSA01000005.1"/>
</dbReference>
<dbReference type="Pfam" id="PF08447">
    <property type="entry name" value="PAS_3"/>
    <property type="match status" value="1"/>
</dbReference>